<evidence type="ECO:0000313" key="2">
    <source>
        <dbReference type="Proteomes" id="UP000191897"/>
    </source>
</evidence>
<proteinExistence type="predicted"/>
<dbReference type="EMBL" id="FBWC01000004">
    <property type="protein sequence ID" value="CUX09749.1"/>
    <property type="molecule type" value="Genomic_DNA"/>
</dbReference>
<dbReference type="AlphaFoldDB" id="A0A1S7NP20"/>
<name>A0A1S7NP20_AGRTU</name>
<reference evidence="1 2" key="1">
    <citation type="submission" date="2016-01" db="EMBL/GenBank/DDBJ databases">
        <authorList>
            <person name="Oliw E.H."/>
        </authorList>
    </citation>
    <scope>NUCLEOTIDE SEQUENCE [LARGE SCALE GENOMIC DNA]</scope>
    <source>
        <strain evidence="1 2">Kerr 14</strain>
    </source>
</reference>
<organism evidence="1 2">
    <name type="scientific">Agrobacterium tumefaciens str. Kerr 14</name>
    <dbReference type="NCBI Taxonomy" id="1183424"/>
    <lineage>
        <taxon>Bacteria</taxon>
        <taxon>Pseudomonadati</taxon>
        <taxon>Pseudomonadota</taxon>
        <taxon>Alphaproteobacteria</taxon>
        <taxon>Hyphomicrobiales</taxon>
        <taxon>Rhizobiaceae</taxon>
        <taxon>Rhizobium/Agrobacterium group</taxon>
        <taxon>Agrobacterium</taxon>
        <taxon>Agrobacterium tumefaciens complex</taxon>
    </lineage>
</organism>
<gene>
    <name evidence="1" type="ORF">AGR4C_Cc120038</name>
</gene>
<protein>
    <submittedName>
        <fullName evidence="1">Uncharacterized protein</fullName>
    </submittedName>
</protein>
<accession>A0A1S7NP20</accession>
<evidence type="ECO:0000313" key="1">
    <source>
        <dbReference type="EMBL" id="CUX09749.1"/>
    </source>
</evidence>
<sequence>MYILLGSFYCNSEKLDRAAGLFDLFDCRLGSAGNFESDLCLQLAVGENANAVLGATDDAGSLESCSIDRCGSVKLLGVDGGLNAAERYDNIFGSEDVVETALRQTTVDWHLTAFKTVDGDARTSLLTLHTATTGLALARTDTATYADTVLGGAFVVSDFIEFHDRLLRLTSRQRRERDAGPHGSCREPQEYLPGCADDASC</sequence>
<dbReference type="Proteomes" id="UP000191897">
    <property type="component" value="Unassembled WGS sequence"/>
</dbReference>